<organism evidence="1 2">
    <name type="scientific">Leyella stercorea</name>
    <dbReference type="NCBI Taxonomy" id="363265"/>
    <lineage>
        <taxon>Bacteria</taxon>
        <taxon>Pseudomonadati</taxon>
        <taxon>Bacteroidota</taxon>
        <taxon>Bacteroidia</taxon>
        <taxon>Bacteroidales</taxon>
        <taxon>Prevotellaceae</taxon>
        <taxon>Leyella</taxon>
    </lineage>
</organism>
<evidence type="ECO:0000313" key="2">
    <source>
        <dbReference type="Proteomes" id="UP000286598"/>
    </source>
</evidence>
<protein>
    <submittedName>
        <fullName evidence="1">Addiction module toxin RelE</fullName>
    </submittedName>
</protein>
<evidence type="ECO:0000313" key="1">
    <source>
        <dbReference type="EMBL" id="RHK52130.1"/>
    </source>
</evidence>
<proteinExistence type="predicted"/>
<dbReference type="AlphaFoldDB" id="A0A3R6IVL7"/>
<dbReference type="EMBL" id="QRNO01000008">
    <property type="protein sequence ID" value="RHK52130.1"/>
    <property type="molecule type" value="Genomic_DNA"/>
</dbReference>
<sequence length="111" mass="12242">MSCKLYAFPSFEKEVKHLSKRYKSLKADLINLRDELAKNPEMGTDLGGGLRKVRMAITSKGVGKSGGARVITVVIADIKDALGLLYIYDKSERSTIKGKELTELLKKNGII</sequence>
<gene>
    <name evidence="1" type="ORF">DW060_02890</name>
</gene>
<comment type="caution">
    <text evidence="1">The sequence shown here is derived from an EMBL/GenBank/DDBJ whole genome shotgun (WGS) entry which is preliminary data.</text>
</comment>
<keyword evidence="2" id="KW-1185">Reference proteome</keyword>
<dbReference type="GeneID" id="78336592"/>
<name>A0A3R6IVL7_9BACT</name>
<dbReference type="Proteomes" id="UP000286598">
    <property type="component" value="Unassembled WGS sequence"/>
</dbReference>
<dbReference type="OrthoDB" id="1364255at2"/>
<dbReference type="Pfam" id="PF06296">
    <property type="entry name" value="RelE"/>
    <property type="match status" value="1"/>
</dbReference>
<accession>A0A3R6IVL7</accession>
<reference evidence="1 2" key="1">
    <citation type="submission" date="2018-08" db="EMBL/GenBank/DDBJ databases">
        <title>A genome reference for cultivated species of the human gut microbiota.</title>
        <authorList>
            <person name="Zou Y."/>
            <person name="Xue W."/>
            <person name="Luo G."/>
        </authorList>
    </citation>
    <scope>NUCLEOTIDE SEQUENCE [LARGE SCALE GENOMIC DNA]</scope>
    <source>
        <strain evidence="1 2">AF42-9</strain>
    </source>
</reference>
<dbReference type="RefSeq" id="WP_007898076.1">
    <property type="nucleotide sequence ID" value="NZ_CALLOM010000011.1"/>
</dbReference>
<dbReference type="InterPro" id="IPR009387">
    <property type="entry name" value="HigB-2"/>
</dbReference>